<dbReference type="EMBL" id="JANBPW010001785">
    <property type="protein sequence ID" value="KAJ1943135.1"/>
    <property type="molecule type" value="Genomic_DNA"/>
</dbReference>
<name>A0ACC1J9R6_9FUNG</name>
<gene>
    <name evidence="1" type="ORF">FBU59_003003</name>
</gene>
<dbReference type="Proteomes" id="UP001150603">
    <property type="component" value="Unassembled WGS sequence"/>
</dbReference>
<sequence length="553" mass="59767">MSELDVSKTRSPAAASGQSSATCLSVTIEQLVEHNNTAPSDEQDDCDKSIDTRLTYTGAFVLMFVIGLNTALDGIVYFPIAQHFNDIQRASWIVNGALITSTALQPIYGKCSDIVGRVPVLAFSVIFTFIGALLCAVSSSMDMVIASRAIQGIGNAGMYTLVNIIIADLFPERTRGKLMSYSSASWSLASAAGTVIGGAIVEKSTWRVVFWVNVGTSVLCCAVIATIMRLPKPSGTRKEKLGRVDFGGSLISLASIVLILLALSWGGQDYPWSSGRVISCIVVGIVIGVVFVYYEANYAKEPILPMYLFKTRNVALAVLGHLVFGAVTYAPLIFIPQWALVVKNTTPITSGLYTMPLPVAEGFAVVIAGILVTKFGRYRECLWFGATCLLVAATLLITLHRSTHSAEVIGIMVLYGIGFGACIQTLILTAQVSAAGRDSATSTTACLFMRSLGSMLVVAVLSSVSENKRKTEFAKVIANFPDYADAVAKITKNQSLIHRLPIPDELFRQIADVFMKSMRSAFIALVPFAVLYFILVFFIQHKRLNTVRKITIQ</sequence>
<evidence type="ECO:0000313" key="1">
    <source>
        <dbReference type="EMBL" id="KAJ1943135.1"/>
    </source>
</evidence>
<comment type="caution">
    <text evidence="1">The sequence shown here is derived from an EMBL/GenBank/DDBJ whole genome shotgun (WGS) entry which is preliminary data.</text>
</comment>
<proteinExistence type="predicted"/>
<protein>
    <submittedName>
        <fullName evidence="1">Uncharacterized protein</fullName>
    </submittedName>
</protein>
<organism evidence="1 2">
    <name type="scientific">Linderina macrospora</name>
    <dbReference type="NCBI Taxonomy" id="4868"/>
    <lineage>
        <taxon>Eukaryota</taxon>
        <taxon>Fungi</taxon>
        <taxon>Fungi incertae sedis</taxon>
        <taxon>Zoopagomycota</taxon>
        <taxon>Kickxellomycotina</taxon>
        <taxon>Kickxellomycetes</taxon>
        <taxon>Kickxellales</taxon>
        <taxon>Kickxellaceae</taxon>
        <taxon>Linderina</taxon>
    </lineage>
</organism>
<keyword evidence="2" id="KW-1185">Reference proteome</keyword>
<reference evidence="1" key="1">
    <citation type="submission" date="2022-07" db="EMBL/GenBank/DDBJ databases">
        <title>Phylogenomic reconstructions and comparative analyses of Kickxellomycotina fungi.</title>
        <authorList>
            <person name="Reynolds N.K."/>
            <person name="Stajich J.E."/>
            <person name="Barry K."/>
            <person name="Grigoriev I.V."/>
            <person name="Crous P."/>
            <person name="Smith M.E."/>
        </authorList>
    </citation>
    <scope>NUCLEOTIDE SEQUENCE</scope>
    <source>
        <strain evidence="1">NRRL 5244</strain>
    </source>
</reference>
<evidence type="ECO:0000313" key="2">
    <source>
        <dbReference type="Proteomes" id="UP001150603"/>
    </source>
</evidence>
<accession>A0ACC1J9R6</accession>